<dbReference type="InterPro" id="IPR001258">
    <property type="entry name" value="NHL_repeat"/>
</dbReference>
<reference evidence="5 6" key="1">
    <citation type="submission" date="2019-07" db="EMBL/GenBank/DDBJ databases">
        <title>Lysobacter weifangensis sp. nov., isolated from bensulfuron-methyl contaminated farmland soil.</title>
        <authorList>
            <person name="Zhao H."/>
        </authorList>
    </citation>
    <scope>NUCLEOTIDE SEQUENCE [LARGE SCALE GENOMIC DNA]</scope>
    <source>
        <strain evidence="5 6">CC-Bw-6</strain>
    </source>
</reference>
<dbReference type="InterPro" id="IPR050952">
    <property type="entry name" value="TRIM-NHL_E3_ligases"/>
</dbReference>
<dbReference type="EMBL" id="CP041742">
    <property type="protein sequence ID" value="QDQ73548.1"/>
    <property type="molecule type" value="Genomic_DNA"/>
</dbReference>
<keyword evidence="1" id="KW-0677">Repeat</keyword>
<dbReference type="PANTHER" id="PTHR24104">
    <property type="entry name" value="E3 UBIQUITIN-PROTEIN LIGASE NHLRC1-RELATED"/>
    <property type="match status" value="1"/>
</dbReference>
<name>A0A516V4X5_9GAMM</name>
<evidence type="ECO:0000313" key="6">
    <source>
        <dbReference type="Proteomes" id="UP000315891"/>
    </source>
</evidence>
<dbReference type="AlphaFoldDB" id="A0A516V4X5"/>
<evidence type="ECO:0000256" key="1">
    <source>
        <dbReference type="ARBA" id="ARBA00022737"/>
    </source>
</evidence>
<proteinExistence type="predicted"/>
<keyword evidence="6" id="KW-1185">Reference proteome</keyword>
<dbReference type="GO" id="GO:0016158">
    <property type="term" value="F:inositol hexakisphosphate 3-phosphatase activity"/>
    <property type="evidence" value="ECO:0007669"/>
    <property type="project" value="InterPro"/>
</dbReference>
<feature type="domain" description="BPP" evidence="4">
    <location>
        <begin position="17"/>
        <end position="361"/>
    </location>
</feature>
<dbReference type="Gene3D" id="2.120.10.30">
    <property type="entry name" value="TolB, C-terminal domain"/>
    <property type="match status" value="1"/>
</dbReference>
<accession>A0A516V4X5</accession>
<feature type="chain" id="PRO_5021739483" evidence="3">
    <location>
        <begin position="26"/>
        <end position="370"/>
    </location>
</feature>
<gene>
    <name evidence="5" type="ORF">FNZ56_06510</name>
</gene>
<evidence type="ECO:0000256" key="2">
    <source>
        <dbReference type="PROSITE-ProRule" id="PRU00504"/>
    </source>
</evidence>
<feature type="repeat" description="NHL" evidence="2">
    <location>
        <begin position="95"/>
        <end position="137"/>
    </location>
</feature>
<protein>
    <submittedName>
        <fullName evidence="5">Phytase</fullName>
    </submittedName>
</protein>
<evidence type="ECO:0000256" key="3">
    <source>
        <dbReference type="SAM" id="SignalP"/>
    </source>
</evidence>
<feature type="signal peptide" evidence="3">
    <location>
        <begin position="1"/>
        <end position="25"/>
    </location>
</feature>
<dbReference type="Pfam" id="PF01436">
    <property type="entry name" value="NHL"/>
    <property type="match status" value="1"/>
</dbReference>
<dbReference type="SUPFAM" id="SSF50956">
    <property type="entry name" value="Thermostable phytase (3-phytase)"/>
    <property type="match status" value="1"/>
</dbReference>
<dbReference type="InterPro" id="IPR003431">
    <property type="entry name" value="B-propeller_Phytase"/>
</dbReference>
<sequence>MRISPVPATLMALLLAACASQPAASAVPPSPDSTPAATAPKVLLVPESFVSAETPAEELDSVATWTAPDGHTLAIVTGKSTHRLDVYDGDSGQRLREVGSEGSAPGQFFRPNGIAIADDKLFVVERDNHRVQVLSLPGFEPVGSFGEGELRSPYGLWINQTEPGELEVYVTDSFMYGKHYDVVPPYSELDQRVRRYRVQFDQDGKLMANYGGAFGDTSKEYGLRMVESIAGDARNDRMLIADEDTRHLSTLREYGFSGKFTGRSLPQDSFGAQAEGVALWTCPDGSGYWIAVDQLAPLTIFHLFDRKTLAPVGSFTGKVTSHTDGVALHGPTKRFPGGVLYAVHDDKALAAFDLREVARTLRIAPTCLQQ</sequence>
<organism evidence="5 6">
    <name type="scientific">Pseudoluteimonas lycopersici</name>
    <dbReference type="NCBI Taxonomy" id="1324796"/>
    <lineage>
        <taxon>Bacteria</taxon>
        <taxon>Pseudomonadati</taxon>
        <taxon>Pseudomonadota</taxon>
        <taxon>Gammaproteobacteria</taxon>
        <taxon>Lysobacterales</taxon>
        <taxon>Lysobacteraceae</taxon>
        <taxon>Pseudoluteimonas</taxon>
    </lineage>
</organism>
<dbReference type="OrthoDB" id="5943115at2"/>
<dbReference type="PROSITE" id="PS51662">
    <property type="entry name" value="BP_PHYTASE"/>
    <property type="match status" value="1"/>
</dbReference>
<evidence type="ECO:0000259" key="4">
    <source>
        <dbReference type="PROSITE" id="PS51662"/>
    </source>
</evidence>
<dbReference type="InterPro" id="IPR011042">
    <property type="entry name" value="6-blade_b-propeller_TolB-like"/>
</dbReference>
<dbReference type="PANTHER" id="PTHR24104:SF25">
    <property type="entry name" value="PROTEIN LIN-41"/>
    <property type="match status" value="1"/>
</dbReference>
<dbReference type="PROSITE" id="PS51257">
    <property type="entry name" value="PROKAR_LIPOPROTEIN"/>
    <property type="match status" value="1"/>
</dbReference>
<keyword evidence="3" id="KW-0732">Signal</keyword>
<dbReference type="Proteomes" id="UP000315891">
    <property type="component" value="Chromosome"/>
</dbReference>
<evidence type="ECO:0000313" key="5">
    <source>
        <dbReference type="EMBL" id="QDQ73548.1"/>
    </source>
</evidence>
<dbReference type="RefSeq" id="WP_143879060.1">
    <property type="nucleotide sequence ID" value="NZ_BAABLZ010000001.1"/>
</dbReference>
<dbReference type="PROSITE" id="PS51125">
    <property type="entry name" value="NHL"/>
    <property type="match status" value="1"/>
</dbReference>
<dbReference type="GO" id="GO:0008270">
    <property type="term" value="F:zinc ion binding"/>
    <property type="evidence" value="ECO:0007669"/>
    <property type="project" value="UniProtKB-KW"/>
</dbReference>